<evidence type="ECO:0000313" key="3">
    <source>
        <dbReference type="Proteomes" id="UP001283341"/>
    </source>
</evidence>
<protein>
    <submittedName>
        <fullName evidence="2">Uncharacterized protein</fullName>
    </submittedName>
</protein>
<proteinExistence type="predicted"/>
<keyword evidence="3" id="KW-1185">Reference proteome</keyword>
<feature type="region of interest" description="Disordered" evidence="1">
    <location>
        <begin position="146"/>
        <end position="195"/>
    </location>
</feature>
<reference evidence="2" key="1">
    <citation type="journal article" date="2023" name="Mol. Phylogenet. Evol.">
        <title>Genome-scale phylogeny and comparative genomics of the fungal order Sordariales.</title>
        <authorList>
            <person name="Hensen N."/>
            <person name="Bonometti L."/>
            <person name="Westerberg I."/>
            <person name="Brannstrom I.O."/>
            <person name="Guillou S."/>
            <person name="Cros-Aarteil S."/>
            <person name="Calhoun S."/>
            <person name="Haridas S."/>
            <person name="Kuo A."/>
            <person name="Mondo S."/>
            <person name="Pangilinan J."/>
            <person name="Riley R."/>
            <person name="LaButti K."/>
            <person name="Andreopoulos B."/>
            <person name="Lipzen A."/>
            <person name="Chen C."/>
            <person name="Yan M."/>
            <person name="Daum C."/>
            <person name="Ng V."/>
            <person name="Clum A."/>
            <person name="Steindorff A."/>
            <person name="Ohm R.A."/>
            <person name="Martin F."/>
            <person name="Silar P."/>
            <person name="Natvig D.O."/>
            <person name="Lalanne C."/>
            <person name="Gautier V."/>
            <person name="Ament-Velasquez S.L."/>
            <person name="Kruys A."/>
            <person name="Hutchinson M.I."/>
            <person name="Powell A.J."/>
            <person name="Barry K."/>
            <person name="Miller A.N."/>
            <person name="Grigoriev I.V."/>
            <person name="Debuchy R."/>
            <person name="Gladieux P."/>
            <person name="Hiltunen Thoren M."/>
            <person name="Johannesson H."/>
        </authorList>
    </citation>
    <scope>NUCLEOTIDE SEQUENCE</scope>
    <source>
        <strain evidence="2">CBS 118394</strain>
    </source>
</reference>
<dbReference type="Proteomes" id="UP001283341">
    <property type="component" value="Unassembled WGS sequence"/>
</dbReference>
<comment type="caution">
    <text evidence="2">The sequence shown here is derived from an EMBL/GenBank/DDBJ whole genome shotgun (WGS) entry which is preliminary data.</text>
</comment>
<feature type="compositionally biased region" description="Basic and acidic residues" evidence="1">
    <location>
        <begin position="270"/>
        <end position="282"/>
    </location>
</feature>
<organism evidence="2 3">
    <name type="scientific">Apodospora peruviana</name>
    <dbReference type="NCBI Taxonomy" id="516989"/>
    <lineage>
        <taxon>Eukaryota</taxon>
        <taxon>Fungi</taxon>
        <taxon>Dikarya</taxon>
        <taxon>Ascomycota</taxon>
        <taxon>Pezizomycotina</taxon>
        <taxon>Sordariomycetes</taxon>
        <taxon>Sordariomycetidae</taxon>
        <taxon>Sordariales</taxon>
        <taxon>Lasiosphaeriaceae</taxon>
        <taxon>Apodospora</taxon>
    </lineage>
</organism>
<evidence type="ECO:0000313" key="2">
    <source>
        <dbReference type="EMBL" id="KAK3326673.1"/>
    </source>
</evidence>
<sequence>MAHGLCTSDFLTRTNTSGALTRQRPITSGALQTLYDIGAMTYTPSIPHHSAPGFVPHYDPALDAHFNQTYGPVIHIENYPDPEYGRQRDGHYRSVQDTESVHAHADRLVTQVSQRLVPAMMSRSDRPMRVLMNYGNLDLEEGHSSTHDEFIFNGPGATVGPGPNRHHQERRPSSGVPPNIRSRSPSGGGGGWDNVRRRAMTTCPGCSKRRFALSSGVCAACDYLGPTNPRSSCHRAGDPPPYSVSVRRHVRIQSPERTRGRRDYREVVVEERDRDRERRDGETDGIYYCSDSDEEVGFR</sequence>
<feature type="region of interest" description="Disordered" evidence="1">
    <location>
        <begin position="270"/>
        <end position="299"/>
    </location>
</feature>
<evidence type="ECO:0000256" key="1">
    <source>
        <dbReference type="SAM" id="MobiDB-lite"/>
    </source>
</evidence>
<name>A0AAE0MCH4_9PEZI</name>
<gene>
    <name evidence="2" type="ORF">B0H66DRAFT_617825</name>
</gene>
<dbReference type="EMBL" id="JAUEDM010000002">
    <property type="protein sequence ID" value="KAK3326673.1"/>
    <property type="molecule type" value="Genomic_DNA"/>
</dbReference>
<reference evidence="2" key="2">
    <citation type="submission" date="2023-06" db="EMBL/GenBank/DDBJ databases">
        <authorList>
            <consortium name="Lawrence Berkeley National Laboratory"/>
            <person name="Haridas S."/>
            <person name="Hensen N."/>
            <person name="Bonometti L."/>
            <person name="Westerberg I."/>
            <person name="Brannstrom I.O."/>
            <person name="Guillou S."/>
            <person name="Cros-Aarteil S."/>
            <person name="Calhoun S."/>
            <person name="Kuo A."/>
            <person name="Mondo S."/>
            <person name="Pangilinan J."/>
            <person name="Riley R."/>
            <person name="Labutti K."/>
            <person name="Andreopoulos B."/>
            <person name="Lipzen A."/>
            <person name="Chen C."/>
            <person name="Yanf M."/>
            <person name="Daum C."/>
            <person name="Ng V."/>
            <person name="Clum A."/>
            <person name="Steindorff A."/>
            <person name="Ohm R."/>
            <person name="Martin F."/>
            <person name="Silar P."/>
            <person name="Natvig D."/>
            <person name="Lalanne C."/>
            <person name="Gautier V."/>
            <person name="Ament-Velasquez S.L."/>
            <person name="Kruys A."/>
            <person name="Hutchinson M.I."/>
            <person name="Powell A.J."/>
            <person name="Barry K."/>
            <person name="Miller A.N."/>
            <person name="Grigoriev I.V."/>
            <person name="Debuchy R."/>
            <person name="Gladieux P."/>
            <person name="Thoren M.H."/>
            <person name="Johannesson H."/>
        </authorList>
    </citation>
    <scope>NUCLEOTIDE SEQUENCE</scope>
    <source>
        <strain evidence="2">CBS 118394</strain>
    </source>
</reference>
<accession>A0AAE0MCH4</accession>
<dbReference type="AlphaFoldDB" id="A0AAE0MCH4"/>